<dbReference type="InterPro" id="IPR000983">
    <property type="entry name" value="Bac_GSPG_pilin"/>
</dbReference>
<dbReference type="Pfam" id="PF07963">
    <property type="entry name" value="N_methyl"/>
    <property type="match status" value="1"/>
</dbReference>
<evidence type="ECO:0000256" key="1">
    <source>
        <dbReference type="ARBA" id="ARBA00022481"/>
    </source>
</evidence>
<dbReference type="InterPro" id="IPR045584">
    <property type="entry name" value="Pilin-like"/>
</dbReference>
<dbReference type="PRINTS" id="PR00813">
    <property type="entry name" value="BCTERIALGSPG"/>
</dbReference>
<dbReference type="EMBL" id="JACOSL010000037">
    <property type="protein sequence ID" value="MBI1756608.1"/>
    <property type="molecule type" value="Genomic_DNA"/>
</dbReference>
<comment type="caution">
    <text evidence="3">The sequence shown here is derived from an EMBL/GenBank/DDBJ whole genome shotgun (WGS) entry which is preliminary data.</text>
</comment>
<dbReference type="NCBIfam" id="TIGR02532">
    <property type="entry name" value="IV_pilin_GFxxxE"/>
    <property type="match status" value="1"/>
</dbReference>
<accession>A0A931LSF2</accession>
<dbReference type="GO" id="GO:0015628">
    <property type="term" value="P:protein secretion by the type II secretion system"/>
    <property type="evidence" value="ECO:0007669"/>
    <property type="project" value="InterPro"/>
</dbReference>
<reference evidence="3" key="1">
    <citation type="submission" date="2020-07" db="EMBL/GenBank/DDBJ databases">
        <title>Huge and variable diversity of episymbiotic CPR bacteria and DPANN archaea in groundwater ecosystems.</title>
        <authorList>
            <person name="He C.Y."/>
            <person name="Keren R."/>
            <person name="Whittaker M."/>
            <person name="Farag I.F."/>
            <person name="Doudna J."/>
            <person name="Cate J.H.D."/>
            <person name="Banfield J.F."/>
        </authorList>
    </citation>
    <scope>NUCLEOTIDE SEQUENCE</scope>
    <source>
        <strain evidence="3">NC_groundwater_17_Pr7_B-0.1um_64_12</strain>
    </source>
</reference>
<proteinExistence type="predicted"/>
<evidence type="ECO:0000259" key="2">
    <source>
        <dbReference type="Pfam" id="PF07596"/>
    </source>
</evidence>
<dbReference type="Pfam" id="PF07596">
    <property type="entry name" value="SBP_bac_10"/>
    <property type="match status" value="1"/>
</dbReference>
<dbReference type="SUPFAM" id="SSF54523">
    <property type="entry name" value="Pili subunits"/>
    <property type="match status" value="1"/>
</dbReference>
<dbReference type="PANTHER" id="PTHR30093:SF2">
    <property type="entry name" value="TYPE II SECRETION SYSTEM PROTEIN H"/>
    <property type="match status" value="1"/>
</dbReference>
<dbReference type="Gene3D" id="3.30.700.10">
    <property type="entry name" value="Glycoprotein, Type 4 Pilin"/>
    <property type="match status" value="1"/>
</dbReference>
<feature type="domain" description="DUF1559" evidence="2">
    <location>
        <begin position="32"/>
        <end position="134"/>
    </location>
</feature>
<evidence type="ECO:0000313" key="3">
    <source>
        <dbReference type="EMBL" id="MBI1756608.1"/>
    </source>
</evidence>
<sequence length="224" mass="24977">MVMRRAFTMIEILVVIAIIAILAGILFPVISRAKAKARQTQCIVNLSQIGHAMTLYMADYNDVFPLAVDASDKYAPVIWSSKPEWQALIASLPMMQEALELYTKNKETFHCPSDTGTRSIDTSVGIPFFTSPSLFATYGMSYFFRTEIAFRSLSGTAFQSPADVNVMFDGAGHWHGAARQVELGDDSNTAQALFAQYRYNVLFGDMHVKSADKGQLDRLWRNPL</sequence>
<evidence type="ECO:0000313" key="4">
    <source>
        <dbReference type="Proteomes" id="UP000727962"/>
    </source>
</evidence>
<dbReference type="InterPro" id="IPR011453">
    <property type="entry name" value="DUF1559"/>
</dbReference>
<dbReference type="InterPro" id="IPR012902">
    <property type="entry name" value="N_methyl_site"/>
</dbReference>
<dbReference type="PANTHER" id="PTHR30093">
    <property type="entry name" value="GENERAL SECRETION PATHWAY PROTEIN G"/>
    <property type="match status" value="1"/>
</dbReference>
<keyword evidence="1" id="KW-0488">Methylation</keyword>
<organism evidence="3 4">
    <name type="scientific">Fimbriimonas ginsengisoli</name>
    <dbReference type="NCBI Taxonomy" id="1005039"/>
    <lineage>
        <taxon>Bacteria</taxon>
        <taxon>Bacillati</taxon>
        <taxon>Armatimonadota</taxon>
        <taxon>Fimbriimonadia</taxon>
        <taxon>Fimbriimonadales</taxon>
        <taxon>Fimbriimonadaceae</taxon>
        <taxon>Fimbriimonas</taxon>
    </lineage>
</organism>
<dbReference type="Proteomes" id="UP000727962">
    <property type="component" value="Unassembled WGS sequence"/>
</dbReference>
<protein>
    <submittedName>
        <fullName evidence="3">DUF1559 domain-containing protein</fullName>
    </submittedName>
</protein>
<name>A0A931LSF2_FIMGI</name>
<dbReference type="AlphaFoldDB" id="A0A931LSF2"/>
<dbReference type="GO" id="GO:0015627">
    <property type="term" value="C:type II protein secretion system complex"/>
    <property type="evidence" value="ECO:0007669"/>
    <property type="project" value="InterPro"/>
</dbReference>
<gene>
    <name evidence="3" type="ORF">HYR64_05820</name>
</gene>